<dbReference type="Gene3D" id="1.10.8.60">
    <property type="match status" value="1"/>
</dbReference>
<dbReference type="GO" id="GO:0005886">
    <property type="term" value="C:plasma membrane"/>
    <property type="evidence" value="ECO:0007669"/>
    <property type="project" value="TreeGrafter"/>
</dbReference>
<dbReference type="SUPFAM" id="SSF52540">
    <property type="entry name" value="P-loop containing nucleoside triphosphate hydrolases"/>
    <property type="match status" value="1"/>
</dbReference>
<dbReference type="Proteomes" id="UP000662914">
    <property type="component" value="Chromosome"/>
</dbReference>
<accession>A0A809R0C9</accession>
<evidence type="ECO:0000313" key="2">
    <source>
        <dbReference type="EMBL" id="BBO20228.1"/>
    </source>
</evidence>
<organism evidence="2 3">
    <name type="scientific">Candidatus Desulfobacillus denitrificans</name>
    <dbReference type="NCBI Taxonomy" id="2608985"/>
    <lineage>
        <taxon>Bacteria</taxon>
        <taxon>Pseudomonadati</taxon>
        <taxon>Pseudomonadota</taxon>
        <taxon>Betaproteobacteria</taxon>
        <taxon>Candidatus Desulfobacillus</taxon>
    </lineage>
</organism>
<dbReference type="InterPro" id="IPR055199">
    <property type="entry name" value="Hda_lid"/>
</dbReference>
<name>A0A809R0C9_9PROT</name>
<feature type="domain" description="Hda lid" evidence="1">
    <location>
        <begin position="156"/>
        <end position="220"/>
    </location>
</feature>
<dbReference type="InterPro" id="IPR027417">
    <property type="entry name" value="P-loop_NTPase"/>
</dbReference>
<evidence type="ECO:0000313" key="3">
    <source>
        <dbReference type="Proteomes" id="UP000662914"/>
    </source>
</evidence>
<dbReference type="GO" id="GO:0006270">
    <property type="term" value="P:DNA replication initiation"/>
    <property type="evidence" value="ECO:0007669"/>
    <property type="project" value="TreeGrafter"/>
</dbReference>
<dbReference type="PANTHER" id="PTHR30050:SF5">
    <property type="entry name" value="DNAA REGULATORY INACTIVATOR HDA"/>
    <property type="match status" value="1"/>
</dbReference>
<dbReference type="Gene3D" id="3.40.50.300">
    <property type="entry name" value="P-loop containing nucleotide triphosphate hydrolases"/>
    <property type="match status" value="1"/>
</dbReference>
<sequence>MPQQLTLDIRPEQHPTLENFIAGANAELVARLRALAQPKAYDAVYLWGPPGCGRSHLLRATRAAADSAGRRVVLVAGEEAGAELPCPPGGLLIVDDIDRLDGTAQVALFRAFNSARLAGLALLLAGAAPPLELKLREDLRSRIGQALVYQVQPLSDEEKAATLHSQASQRGLRVENGVIGYMLRHTSRDLPSLMAVLDALDRASLERKRPVSVPMLKEMLSHFNKKPDAR</sequence>
<dbReference type="Pfam" id="PF22688">
    <property type="entry name" value="Hda_lid"/>
    <property type="match status" value="1"/>
</dbReference>
<protein>
    <submittedName>
        <fullName evidence="2">DnaA regulatory inactivator Hda</fullName>
    </submittedName>
</protein>
<dbReference type="KEGG" id="ddz:DSYM_09270"/>
<dbReference type="GO" id="GO:0032297">
    <property type="term" value="P:negative regulation of DNA-templated DNA replication initiation"/>
    <property type="evidence" value="ECO:0007669"/>
    <property type="project" value="InterPro"/>
</dbReference>
<reference evidence="2" key="1">
    <citation type="journal article" name="DNA Res.">
        <title>The physiological potential of anammox bacteria as revealed by their core genome structure.</title>
        <authorList>
            <person name="Okubo T."/>
            <person name="Toyoda A."/>
            <person name="Fukuhara K."/>
            <person name="Uchiyama I."/>
            <person name="Harigaya Y."/>
            <person name="Kuroiwa M."/>
            <person name="Suzuki T."/>
            <person name="Murakami Y."/>
            <person name="Suwa Y."/>
            <person name="Takami H."/>
        </authorList>
    </citation>
    <scope>NUCLEOTIDE SEQUENCE</scope>
    <source>
        <strain evidence="2">317325-3</strain>
    </source>
</reference>
<dbReference type="NCBIfam" id="TIGR03420">
    <property type="entry name" value="DnaA_homol_Hda"/>
    <property type="match status" value="1"/>
</dbReference>
<dbReference type="EMBL" id="AP021857">
    <property type="protein sequence ID" value="BBO20228.1"/>
    <property type="molecule type" value="Genomic_DNA"/>
</dbReference>
<dbReference type="InterPro" id="IPR017788">
    <property type="entry name" value="Hda"/>
</dbReference>
<dbReference type="GO" id="GO:0003688">
    <property type="term" value="F:DNA replication origin binding"/>
    <property type="evidence" value="ECO:0007669"/>
    <property type="project" value="TreeGrafter"/>
</dbReference>
<dbReference type="AlphaFoldDB" id="A0A809R0C9"/>
<gene>
    <name evidence="2" type="ORF">DSYM_09270</name>
</gene>
<proteinExistence type="predicted"/>
<dbReference type="CDD" id="cd00009">
    <property type="entry name" value="AAA"/>
    <property type="match status" value="1"/>
</dbReference>
<evidence type="ECO:0000259" key="1">
    <source>
        <dbReference type="Pfam" id="PF22688"/>
    </source>
</evidence>
<dbReference type="PANTHER" id="PTHR30050">
    <property type="entry name" value="CHROMOSOMAL REPLICATION INITIATOR PROTEIN DNAA"/>
    <property type="match status" value="1"/>
</dbReference>